<dbReference type="EMBL" id="VXIV02002754">
    <property type="protein sequence ID" value="KAF6023155.1"/>
    <property type="molecule type" value="Genomic_DNA"/>
</dbReference>
<comment type="catalytic activity">
    <reaction evidence="8">
        <text>apo-[ACP] + acetyl-CoA = acetyl-[ACP] + adenosine 3',5'-bisphosphate + H(+)</text>
        <dbReference type="Rhea" id="RHEA:46564"/>
        <dbReference type="Rhea" id="RHEA-COMP:9621"/>
        <dbReference type="Rhea" id="RHEA-COMP:9690"/>
        <dbReference type="ChEBI" id="CHEBI:15378"/>
        <dbReference type="ChEBI" id="CHEBI:29999"/>
        <dbReference type="ChEBI" id="CHEBI:57288"/>
        <dbReference type="ChEBI" id="CHEBI:58343"/>
        <dbReference type="ChEBI" id="CHEBI:78446"/>
    </reaction>
    <physiologicalReaction direction="left-to-right" evidence="8">
        <dbReference type="Rhea" id="RHEA:46565"/>
    </physiologicalReaction>
</comment>
<dbReference type="EC" id="2.7.8.7" evidence="2"/>
<reference evidence="11" key="1">
    <citation type="submission" date="2020-06" db="EMBL/GenBank/DDBJ databases">
        <title>Draft genome of Bugula neritina, a colonial animal packing powerful symbionts and potential medicines.</title>
        <authorList>
            <person name="Rayko M."/>
        </authorList>
    </citation>
    <scope>NUCLEOTIDE SEQUENCE [LARGE SCALE GENOMIC DNA]</scope>
    <source>
        <strain evidence="11">Kwan_BN1</strain>
    </source>
</reference>
<dbReference type="GO" id="GO:0000287">
    <property type="term" value="F:magnesium ion binding"/>
    <property type="evidence" value="ECO:0007669"/>
    <property type="project" value="InterPro"/>
</dbReference>
<dbReference type="InterPro" id="IPR008278">
    <property type="entry name" value="4-PPantetheinyl_Trfase_dom"/>
</dbReference>
<comment type="similarity">
    <text evidence="1">Belongs to the P-Pant transferase superfamily. AcpS family.</text>
</comment>
<dbReference type="SUPFAM" id="SSF56214">
    <property type="entry name" value="4'-phosphopantetheinyl transferase"/>
    <property type="match status" value="2"/>
</dbReference>
<dbReference type="OrthoDB" id="26719at2759"/>
<dbReference type="InterPro" id="IPR055066">
    <property type="entry name" value="AASDHPPT_N"/>
</dbReference>
<feature type="domain" description="4'-phosphopantetheinyl transferase N-terminal" evidence="10">
    <location>
        <begin position="25"/>
        <end position="116"/>
    </location>
</feature>
<evidence type="ECO:0000256" key="2">
    <source>
        <dbReference type="ARBA" id="ARBA00013172"/>
    </source>
</evidence>
<sequence length="308" mass="35449">MPAKILSRMDTQSIKWLRWAFNCKLWKPTAAEWLQANRCIQGEEMQRIERFVFQSPAISAMVGRLLLRKSVQTVTHLENKSIHFLRTSEGRPYLKDVNDLDVNVSHHGDWVVLALERNHQVGIDVMSLNRPINISIEEYFHLMRRQFTLSEWEQIKSADNSLHEFYRFWCLKESYVKATGVGLNLDLQKISFKVKEKLSADCFVISTEMRLDGSVEASDWLFEEKLLDSNHCVAVCTNPSPSSLSVSAVGSSTAQPQENYDSLRTNHRKQQKSFTVIPTSDLLSLETINFNVGVDAWNNFNNKTFSSR</sequence>
<dbReference type="Proteomes" id="UP000593567">
    <property type="component" value="Unassembled WGS sequence"/>
</dbReference>
<proteinExistence type="inferred from homology"/>
<evidence type="ECO:0000313" key="11">
    <source>
        <dbReference type="EMBL" id="KAF6023155.1"/>
    </source>
</evidence>
<dbReference type="InterPro" id="IPR050559">
    <property type="entry name" value="P-Pant_transferase_sf"/>
</dbReference>
<dbReference type="GO" id="GO:0019878">
    <property type="term" value="P:lysine biosynthetic process via aminoadipic acid"/>
    <property type="evidence" value="ECO:0007669"/>
    <property type="project" value="TreeGrafter"/>
</dbReference>
<name>A0A7J7JAU9_BUGNE</name>
<evidence type="ECO:0000313" key="12">
    <source>
        <dbReference type="Proteomes" id="UP000593567"/>
    </source>
</evidence>
<evidence type="ECO:0000256" key="5">
    <source>
        <dbReference type="ARBA" id="ARBA00030484"/>
    </source>
</evidence>
<evidence type="ECO:0000256" key="8">
    <source>
        <dbReference type="ARBA" id="ARBA00048794"/>
    </source>
</evidence>
<dbReference type="Gene3D" id="3.90.470.20">
    <property type="entry name" value="4'-phosphopantetheinyl transferase domain"/>
    <property type="match status" value="2"/>
</dbReference>
<dbReference type="GO" id="GO:0008897">
    <property type="term" value="F:holo-[acyl-carrier-protein] synthase activity"/>
    <property type="evidence" value="ECO:0007669"/>
    <property type="project" value="UniProtKB-EC"/>
</dbReference>
<accession>A0A7J7JAU9</accession>
<keyword evidence="4" id="KW-0808">Transferase</keyword>
<dbReference type="GO" id="GO:0005829">
    <property type="term" value="C:cytosol"/>
    <property type="evidence" value="ECO:0007669"/>
    <property type="project" value="TreeGrafter"/>
</dbReference>
<evidence type="ECO:0000256" key="3">
    <source>
        <dbReference type="ARBA" id="ARBA00016301"/>
    </source>
</evidence>
<dbReference type="InterPro" id="IPR037143">
    <property type="entry name" value="4-PPantetheinyl_Trfase_dom_sf"/>
</dbReference>
<dbReference type="Pfam" id="PF22624">
    <property type="entry name" value="AASDHPPT_N"/>
    <property type="match status" value="1"/>
</dbReference>
<comment type="catalytic activity">
    <reaction evidence="7">
        <text>apo-[ACP] + CoA = holo-[ACP] + adenosine 3',5'-bisphosphate + H(+)</text>
        <dbReference type="Rhea" id="RHEA:12068"/>
        <dbReference type="Rhea" id="RHEA-COMP:9685"/>
        <dbReference type="Rhea" id="RHEA-COMP:9690"/>
        <dbReference type="ChEBI" id="CHEBI:15378"/>
        <dbReference type="ChEBI" id="CHEBI:29999"/>
        <dbReference type="ChEBI" id="CHEBI:57287"/>
        <dbReference type="ChEBI" id="CHEBI:58343"/>
        <dbReference type="ChEBI" id="CHEBI:64479"/>
        <dbReference type="EC" id="2.7.8.7"/>
    </reaction>
    <physiologicalReaction direction="left-to-right" evidence="7">
        <dbReference type="Rhea" id="RHEA:12069"/>
    </physiologicalReaction>
</comment>
<organism evidence="11 12">
    <name type="scientific">Bugula neritina</name>
    <name type="common">Brown bryozoan</name>
    <name type="synonym">Sertularia neritina</name>
    <dbReference type="NCBI Taxonomy" id="10212"/>
    <lineage>
        <taxon>Eukaryota</taxon>
        <taxon>Metazoa</taxon>
        <taxon>Spiralia</taxon>
        <taxon>Lophotrochozoa</taxon>
        <taxon>Bryozoa</taxon>
        <taxon>Gymnolaemata</taxon>
        <taxon>Cheilostomatida</taxon>
        <taxon>Flustrina</taxon>
        <taxon>Buguloidea</taxon>
        <taxon>Bugulidae</taxon>
        <taxon>Bugula</taxon>
    </lineage>
</organism>
<protein>
    <recommendedName>
        <fullName evidence="3">L-aminoadipate-semialdehyde dehydrogenase-phosphopantetheinyl transferase</fullName>
        <ecNumber evidence="2">2.7.8.7</ecNumber>
    </recommendedName>
    <alternativeName>
        <fullName evidence="5">4'-phosphopantetheinyl transferase</fullName>
    </alternativeName>
    <alternativeName>
        <fullName evidence="6">Alpha-aminoadipic semialdehyde dehydrogenase-phosphopantetheinyl transferase</fullName>
    </alternativeName>
</protein>
<dbReference type="FunFam" id="3.90.470.20:FF:000003">
    <property type="entry name" value="L-aminoadipate-semialdehyde dehydrogenase-phosphopantetheinyl transferase"/>
    <property type="match status" value="1"/>
</dbReference>
<keyword evidence="12" id="KW-1185">Reference proteome</keyword>
<evidence type="ECO:0000256" key="1">
    <source>
        <dbReference type="ARBA" id="ARBA00006195"/>
    </source>
</evidence>
<dbReference type="PANTHER" id="PTHR12215:SF10">
    <property type="entry name" value="L-AMINOADIPATE-SEMIALDEHYDE DEHYDROGENASE-PHOSPHOPANTETHEINYL TRANSFERASE"/>
    <property type="match status" value="1"/>
</dbReference>
<evidence type="ECO:0000256" key="7">
    <source>
        <dbReference type="ARBA" id="ARBA00048641"/>
    </source>
</evidence>
<evidence type="ECO:0000259" key="9">
    <source>
        <dbReference type="Pfam" id="PF01648"/>
    </source>
</evidence>
<gene>
    <name evidence="11" type="ORF">EB796_018535</name>
</gene>
<evidence type="ECO:0000259" key="10">
    <source>
        <dbReference type="Pfam" id="PF22624"/>
    </source>
</evidence>
<evidence type="ECO:0000256" key="4">
    <source>
        <dbReference type="ARBA" id="ARBA00022679"/>
    </source>
</evidence>
<evidence type="ECO:0000256" key="6">
    <source>
        <dbReference type="ARBA" id="ARBA00033443"/>
    </source>
</evidence>
<dbReference type="Pfam" id="PF01648">
    <property type="entry name" value="ACPS"/>
    <property type="match status" value="1"/>
</dbReference>
<comment type="caution">
    <text evidence="11">The sequence shown here is derived from an EMBL/GenBank/DDBJ whole genome shotgun (WGS) entry which is preliminary data.</text>
</comment>
<dbReference type="AlphaFoldDB" id="A0A7J7JAU9"/>
<feature type="domain" description="4'-phosphopantetheinyl transferase" evidence="9">
    <location>
        <begin position="120"/>
        <end position="236"/>
    </location>
</feature>
<dbReference type="PANTHER" id="PTHR12215">
    <property type="entry name" value="PHOSPHOPANTETHEINE TRANSFERASE"/>
    <property type="match status" value="1"/>
</dbReference>